<dbReference type="GO" id="GO:0007155">
    <property type="term" value="P:cell adhesion"/>
    <property type="evidence" value="ECO:0007669"/>
    <property type="project" value="InterPro"/>
</dbReference>
<dbReference type="Pfam" id="PF01457">
    <property type="entry name" value="Peptidase_M8"/>
    <property type="match status" value="1"/>
</dbReference>
<sequence>MAAALEDSAAVRIDPVTLAALQDTGWYAVNPSRAQSLVWGEASNFALFSLPPVLQSECWKKENTRQSAEGDRSGEILGFNSRCFFSNLTRQRQFLVSSSSVEGRCYRHRCTGPNKYQIQVSGSEWANCPAGGAIQNSFTHHHQTSDLNYVICFSLRFINSQMKGYQGSVFCPDRRLCLYPDITPPSDDVNTLPASYTSDPSEVLTTAQDGTWSPLPPLTELGGTTALCCTAAICLLAVLVVVSHRQCRSCSNRVHTVPEHHRQ</sequence>
<accession>A0A6A4SA01</accession>
<gene>
    <name evidence="9" type="ORF">F2P81_018290</name>
</gene>
<evidence type="ECO:0000256" key="7">
    <source>
        <dbReference type="RuleBase" id="RU366077"/>
    </source>
</evidence>
<keyword evidence="8" id="KW-1133">Transmembrane helix</keyword>
<keyword evidence="2 7" id="KW-0645">Protease</keyword>
<dbReference type="PANTHER" id="PTHR10942:SF6">
    <property type="entry name" value="CILIATED LEFT-RIGHT ORGANIZER METALLOPEPTIDASE"/>
    <property type="match status" value="1"/>
</dbReference>
<dbReference type="Proteomes" id="UP000438429">
    <property type="component" value="Unassembled WGS sequence"/>
</dbReference>
<comment type="caution">
    <text evidence="9">The sequence shown here is derived from an EMBL/GenBank/DDBJ whole genome shotgun (WGS) entry which is preliminary data.</text>
</comment>
<dbReference type="GO" id="GO:0016020">
    <property type="term" value="C:membrane"/>
    <property type="evidence" value="ECO:0007669"/>
    <property type="project" value="InterPro"/>
</dbReference>
<evidence type="ECO:0000256" key="3">
    <source>
        <dbReference type="ARBA" id="ARBA00022723"/>
    </source>
</evidence>
<name>A0A6A4SA01_SCOMX</name>
<keyword evidence="3 7" id="KW-0479">Metal-binding</keyword>
<protein>
    <recommendedName>
        <fullName evidence="7">Leishmanolysin-like peptidase</fullName>
        <ecNumber evidence="7">3.4.24.-</ecNumber>
    </recommendedName>
</protein>
<keyword evidence="8" id="KW-0472">Membrane</keyword>
<dbReference type="PANTHER" id="PTHR10942">
    <property type="entry name" value="LEISHMANOLYSIN-LIKE PEPTIDASE"/>
    <property type="match status" value="1"/>
</dbReference>
<dbReference type="GO" id="GO:0046872">
    <property type="term" value="F:metal ion binding"/>
    <property type="evidence" value="ECO:0007669"/>
    <property type="project" value="UniProtKB-KW"/>
</dbReference>
<evidence type="ECO:0000313" key="10">
    <source>
        <dbReference type="Proteomes" id="UP000438429"/>
    </source>
</evidence>
<evidence type="ECO:0000256" key="1">
    <source>
        <dbReference type="ARBA" id="ARBA00005860"/>
    </source>
</evidence>
<evidence type="ECO:0000256" key="2">
    <source>
        <dbReference type="ARBA" id="ARBA00022670"/>
    </source>
</evidence>
<dbReference type="GO" id="GO:0005737">
    <property type="term" value="C:cytoplasm"/>
    <property type="evidence" value="ECO:0007669"/>
    <property type="project" value="TreeGrafter"/>
</dbReference>
<reference evidence="9 10" key="1">
    <citation type="submission" date="2019-06" db="EMBL/GenBank/DDBJ databases">
        <title>Draft genomes of female and male turbot (Scophthalmus maximus).</title>
        <authorList>
            <person name="Xu H."/>
            <person name="Xu X.-W."/>
            <person name="Shao C."/>
            <person name="Chen S."/>
        </authorList>
    </citation>
    <scope>NUCLEOTIDE SEQUENCE [LARGE SCALE GENOMIC DNA]</scope>
    <source>
        <strain evidence="9">Ysfricsl-2016a</strain>
        <tissue evidence="9">Blood</tissue>
    </source>
</reference>
<dbReference type="InterPro" id="IPR001577">
    <property type="entry name" value="Peptidase_M8"/>
</dbReference>
<dbReference type="SUPFAM" id="SSF55486">
    <property type="entry name" value="Metalloproteases ('zincins'), catalytic domain"/>
    <property type="match status" value="1"/>
</dbReference>
<evidence type="ECO:0000256" key="4">
    <source>
        <dbReference type="ARBA" id="ARBA00022801"/>
    </source>
</evidence>
<evidence type="ECO:0000313" key="9">
    <source>
        <dbReference type="EMBL" id="KAF0029185.1"/>
    </source>
</evidence>
<evidence type="ECO:0000256" key="6">
    <source>
        <dbReference type="ARBA" id="ARBA00023049"/>
    </source>
</evidence>
<keyword evidence="5 7" id="KW-0862">Zinc</keyword>
<comment type="cofactor">
    <cofactor evidence="7">
        <name>Zn(2+)</name>
        <dbReference type="ChEBI" id="CHEBI:29105"/>
    </cofactor>
    <text evidence="7">Binds 1 zinc ion per subunit.</text>
</comment>
<dbReference type="Gene3D" id="3.90.132.10">
    <property type="entry name" value="Leishmanolysin , domain 2"/>
    <property type="match status" value="1"/>
</dbReference>
<dbReference type="AlphaFoldDB" id="A0A6A4SA01"/>
<keyword evidence="4 7" id="KW-0378">Hydrolase</keyword>
<dbReference type="EC" id="3.4.24.-" evidence="7"/>
<organism evidence="9 10">
    <name type="scientific">Scophthalmus maximus</name>
    <name type="common">Turbot</name>
    <name type="synonym">Psetta maxima</name>
    <dbReference type="NCBI Taxonomy" id="52904"/>
    <lineage>
        <taxon>Eukaryota</taxon>
        <taxon>Metazoa</taxon>
        <taxon>Chordata</taxon>
        <taxon>Craniata</taxon>
        <taxon>Vertebrata</taxon>
        <taxon>Euteleostomi</taxon>
        <taxon>Actinopterygii</taxon>
        <taxon>Neopterygii</taxon>
        <taxon>Teleostei</taxon>
        <taxon>Neoteleostei</taxon>
        <taxon>Acanthomorphata</taxon>
        <taxon>Carangaria</taxon>
        <taxon>Pleuronectiformes</taxon>
        <taxon>Pleuronectoidei</taxon>
        <taxon>Scophthalmidae</taxon>
        <taxon>Scophthalmus</taxon>
    </lineage>
</organism>
<keyword evidence="8" id="KW-0812">Transmembrane</keyword>
<evidence type="ECO:0000256" key="5">
    <source>
        <dbReference type="ARBA" id="ARBA00022833"/>
    </source>
</evidence>
<dbReference type="GO" id="GO:0006508">
    <property type="term" value="P:proteolysis"/>
    <property type="evidence" value="ECO:0007669"/>
    <property type="project" value="UniProtKB-KW"/>
</dbReference>
<dbReference type="Gene3D" id="2.30.34.10">
    <property type="entry name" value="Leishmanolysin domain 4"/>
    <property type="match status" value="1"/>
</dbReference>
<dbReference type="EMBL" id="VEVO01000016">
    <property type="protein sequence ID" value="KAF0029185.1"/>
    <property type="molecule type" value="Genomic_DNA"/>
</dbReference>
<feature type="transmembrane region" description="Helical" evidence="8">
    <location>
        <begin position="221"/>
        <end position="242"/>
    </location>
</feature>
<dbReference type="GO" id="GO:0004222">
    <property type="term" value="F:metalloendopeptidase activity"/>
    <property type="evidence" value="ECO:0007669"/>
    <property type="project" value="UniProtKB-UniRule"/>
</dbReference>
<proteinExistence type="inferred from homology"/>
<evidence type="ECO:0000256" key="8">
    <source>
        <dbReference type="SAM" id="Phobius"/>
    </source>
</evidence>
<comment type="similarity">
    <text evidence="1 7">Belongs to the peptidase M8 family.</text>
</comment>
<keyword evidence="6 7" id="KW-0482">Metalloprotease</keyword>